<name>A0A813NJG3_ADIRI</name>
<dbReference type="EMBL" id="CAJNOJ010000003">
    <property type="protein sequence ID" value="CAF0734442.1"/>
    <property type="molecule type" value="Genomic_DNA"/>
</dbReference>
<evidence type="ECO:0000313" key="1">
    <source>
        <dbReference type="EMBL" id="CAF0734442.1"/>
    </source>
</evidence>
<proteinExistence type="predicted"/>
<evidence type="ECO:0000313" key="2">
    <source>
        <dbReference type="Proteomes" id="UP000663852"/>
    </source>
</evidence>
<dbReference type="AlphaFoldDB" id="A0A813NJG3"/>
<accession>A0A813NJG3</accession>
<dbReference type="Proteomes" id="UP000663852">
    <property type="component" value="Unassembled WGS sequence"/>
</dbReference>
<sequence length="67" mass="7928">MIRFLFDKDKELVWQLINENGTSIHIYISILLIDQLLHSHKTSSPTHAIYIPDDFIYFFSKSSTQTR</sequence>
<reference evidence="1" key="1">
    <citation type="submission" date="2021-02" db="EMBL/GenBank/DDBJ databases">
        <authorList>
            <person name="Nowell W R."/>
        </authorList>
    </citation>
    <scope>NUCLEOTIDE SEQUENCE</scope>
</reference>
<gene>
    <name evidence="1" type="ORF">EDS130_LOCUS1336</name>
</gene>
<organism evidence="1 2">
    <name type="scientific">Adineta ricciae</name>
    <name type="common">Rotifer</name>
    <dbReference type="NCBI Taxonomy" id="249248"/>
    <lineage>
        <taxon>Eukaryota</taxon>
        <taxon>Metazoa</taxon>
        <taxon>Spiralia</taxon>
        <taxon>Gnathifera</taxon>
        <taxon>Rotifera</taxon>
        <taxon>Eurotatoria</taxon>
        <taxon>Bdelloidea</taxon>
        <taxon>Adinetida</taxon>
        <taxon>Adinetidae</taxon>
        <taxon>Adineta</taxon>
    </lineage>
</organism>
<protein>
    <submittedName>
        <fullName evidence="1">Uncharacterized protein</fullName>
    </submittedName>
</protein>
<comment type="caution">
    <text evidence="1">The sequence shown here is derived from an EMBL/GenBank/DDBJ whole genome shotgun (WGS) entry which is preliminary data.</text>
</comment>